<sequence length="61" mass="6552">MRHLAAYVIAAGVLVVFTLLVGVTARAAPLRVVPGPWGVVLAIDFLMLFGYTIAPRREKSS</sequence>
<keyword evidence="1" id="KW-0472">Membrane</keyword>
<keyword evidence="3" id="KW-1185">Reference proteome</keyword>
<evidence type="ECO:0000313" key="3">
    <source>
        <dbReference type="Proteomes" id="UP000279275"/>
    </source>
</evidence>
<dbReference type="EMBL" id="RFFH01000007">
    <property type="protein sequence ID" value="RMI31443.1"/>
    <property type="molecule type" value="Genomic_DNA"/>
</dbReference>
<feature type="transmembrane region" description="Helical" evidence="1">
    <location>
        <begin position="37"/>
        <end position="54"/>
    </location>
</feature>
<proteinExistence type="predicted"/>
<comment type="caution">
    <text evidence="2">The sequence shown here is derived from an EMBL/GenBank/DDBJ whole genome shotgun (WGS) entry which is preliminary data.</text>
</comment>
<reference evidence="2 3" key="1">
    <citation type="submission" date="2018-10" db="EMBL/GenBank/DDBJ databases">
        <title>Isolation from cow dung.</title>
        <authorList>
            <person name="Ling L."/>
        </authorList>
    </citation>
    <scope>NUCLEOTIDE SEQUENCE [LARGE SCALE GENOMIC DNA]</scope>
    <source>
        <strain evidence="2 3">NEAU-LL90</strain>
    </source>
</reference>
<evidence type="ECO:0000256" key="1">
    <source>
        <dbReference type="SAM" id="Phobius"/>
    </source>
</evidence>
<keyword evidence="1" id="KW-0812">Transmembrane</keyword>
<dbReference type="Proteomes" id="UP000279275">
    <property type="component" value="Unassembled WGS sequence"/>
</dbReference>
<keyword evidence="1" id="KW-1133">Transmembrane helix</keyword>
<name>A0A3M2L4I7_9NOCA</name>
<protein>
    <submittedName>
        <fullName evidence="2">Uncharacterized protein</fullName>
    </submittedName>
</protein>
<organism evidence="2 3">
    <name type="scientific">Nocardia stercoris</name>
    <dbReference type="NCBI Taxonomy" id="2483361"/>
    <lineage>
        <taxon>Bacteria</taxon>
        <taxon>Bacillati</taxon>
        <taxon>Actinomycetota</taxon>
        <taxon>Actinomycetes</taxon>
        <taxon>Mycobacteriales</taxon>
        <taxon>Nocardiaceae</taxon>
        <taxon>Nocardia</taxon>
    </lineage>
</organism>
<dbReference type="AlphaFoldDB" id="A0A3M2L4I7"/>
<gene>
    <name evidence="2" type="ORF">EBN03_19070</name>
</gene>
<evidence type="ECO:0000313" key="2">
    <source>
        <dbReference type="EMBL" id="RMI31443.1"/>
    </source>
</evidence>
<accession>A0A3M2L4I7</accession>